<accession>A0A1T4Y1I2</accession>
<sequence length="525" mass="55186">MKLSSLGVVRFSLFFFSVLGGASAYGQTTFPAGSNTFATATVIPEDTVYSLVTNINAFTEEPDEPVHRPGTSLVHAAKTAWWRWTAPETGYCTVDTLRSIGETNPLKKSMLAVYTGTSVNALTPVAAGTGYSTSGSFPDGGLSKVSFYAVKGTDYRIAVDGLTVADVTATSCNVILQIRLLKLRKTGRQTVFTYGHDGGKLGSASLEMTATGKLSGKLFLGTKTYPYAGSFGQDGYFRTSIPQKGAPGTLPISLEIDGTGTGLINATVNSEDIAVTGFPRRAEFTSLTPASTAGQFTSYMLRLGGDDPGAEGFLTMKVAPLGAVTVTGIAPDGTPISFGSYLTEYSGGRYYILGYRSLLKGKATCVIAAVVHETGALDRLHDGICIYRRAAPTTPGTTFYPAGFTTSFYIEGGTYTKPTAGQRALGFLNPTGTGLMTITNSGGELAGDVMEALTLDIKNKFVFGSLVNKPSLKLNPATGLVTGAITIPPAKKRAIKGVLTLENFVPKLRGYVTGSTRNVAMKVEP</sequence>
<dbReference type="OrthoDB" id="252952at2"/>
<dbReference type="EMBL" id="FUYE01000006">
    <property type="protein sequence ID" value="SKA95135.1"/>
    <property type="molecule type" value="Genomic_DNA"/>
</dbReference>
<evidence type="ECO:0000256" key="1">
    <source>
        <dbReference type="SAM" id="SignalP"/>
    </source>
</evidence>
<keyword evidence="3" id="KW-1185">Reference proteome</keyword>
<keyword evidence="1" id="KW-0732">Signal</keyword>
<name>A0A1T4Y1I2_9BACT</name>
<evidence type="ECO:0000313" key="3">
    <source>
        <dbReference type="Proteomes" id="UP000190774"/>
    </source>
</evidence>
<dbReference type="STRING" id="48467.SAMN02745166_02285"/>
<dbReference type="AlphaFoldDB" id="A0A1T4Y1I2"/>
<protein>
    <submittedName>
        <fullName evidence="2">Uncharacterized protein</fullName>
    </submittedName>
</protein>
<feature type="signal peptide" evidence="1">
    <location>
        <begin position="1"/>
        <end position="24"/>
    </location>
</feature>
<gene>
    <name evidence="2" type="ORF">SAMN02745166_02285</name>
</gene>
<feature type="chain" id="PRO_5012707554" evidence="1">
    <location>
        <begin position="25"/>
        <end position="525"/>
    </location>
</feature>
<organism evidence="2 3">
    <name type="scientific">Prosthecobacter debontii</name>
    <dbReference type="NCBI Taxonomy" id="48467"/>
    <lineage>
        <taxon>Bacteria</taxon>
        <taxon>Pseudomonadati</taxon>
        <taxon>Verrucomicrobiota</taxon>
        <taxon>Verrucomicrobiia</taxon>
        <taxon>Verrucomicrobiales</taxon>
        <taxon>Verrucomicrobiaceae</taxon>
        <taxon>Prosthecobacter</taxon>
    </lineage>
</organism>
<proteinExistence type="predicted"/>
<reference evidence="3" key="1">
    <citation type="submission" date="2017-02" db="EMBL/GenBank/DDBJ databases">
        <authorList>
            <person name="Varghese N."/>
            <person name="Submissions S."/>
        </authorList>
    </citation>
    <scope>NUCLEOTIDE SEQUENCE [LARGE SCALE GENOMIC DNA]</scope>
    <source>
        <strain evidence="3">ATCC 700200</strain>
    </source>
</reference>
<dbReference type="RefSeq" id="WP_139373208.1">
    <property type="nucleotide sequence ID" value="NZ_FUYE01000006.1"/>
</dbReference>
<evidence type="ECO:0000313" key="2">
    <source>
        <dbReference type="EMBL" id="SKA95135.1"/>
    </source>
</evidence>
<dbReference type="Proteomes" id="UP000190774">
    <property type="component" value="Unassembled WGS sequence"/>
</dbReference>